<accession>A0A2T9ZDU1</accession>
<feature type="non-terminal residue" evidence="3">
    <location>
        <position position="1"/>
    </location>
</feature>
<evidence type="ECO:0000256" key="1">
    <source>
        <dbReference type="SAM" id="Coils"/>
    </source>
</evidence>
<dbReference type="PANTHER" id="PTHR12702:SF0">
    <property type="entry name" value="EXOCYST COMPLEX COMPONENT 6"/>
    <property type="match status" value="1"/>
</dbReference>
<dbReference type="Proteomes" id="UP000245609">
    <property type="component" value="Unassembled WGS sequence"/>
</dbReference>
<evidence type="ECO:0000313" key="4">
    <source>
        <dbReference type="Proteomes" id="UP000245609"/>
    </source>
</evidence>
<dbReference type="Pfam" id="PF20651">
    <property type="entry name" value="EXOC6_Sec15_N"/>
    <property type="match status" value="1"/>
</dbReference>
<comment type="caution">
    <text evidence="3">The sequence shown here is derived from an EMBL/GenBank/DDBJ whole genome shotgun (WGS) entry which is preliminary data.</text>
</comment>
<dbReference type="STRING" id="133381.A0A2T9ZDU1"/>
<dbReference type="GO" id="GO:0006893">
    <property type="term" value="P:Golgi to plasma membrane transport"/>
    <property type="evidence" value="ECO:0007669"/>
    <property type="project" value="TreeGrafter"/>
</dbReference>
<dbReference type="InterPro" id="IPR048359">
    <property type="entry name" value="EXOC6_Sec15_N"/>
</dbReference>
<protein>
    <recommendedName>
        <fullName evidence="2">Exocyst complex component EXOC6/Sec15 N-terminal domain-containing protein</fullName>
    </recommendedName>
</protein>
<dbReference type="AlphaFoldDB" id="A0A2T9ZDU1"/>
<sequence>KFAMAETIQHQLQQLVLLPETSKKKPDSSLAVESWQGGGLDLLAAHDEDIIEQLGPIIQSSYRSDNGNLFKKQIDLFIAKKDAEIMKLCGDHHQQFVEALGQLLDVKQNSFDLQDKLVELNTDMQFSGKSLMDSKKELLELKKKHRNIELAIETVKTCNQVTLLLAEFDSLVKRKSYYEAVKTLEEAKKEYKKKLSKFDFNHKMGKFFSYPLMVVKSSFPIMAIELKVAANSDMREWLFGLKASIREIGHYLSTKMSLRQQNWEKRIRTSKGLKYVSPAVQFVLDEQTEDDEMLKIDLKPLYLCFFVHKELGYQEEFIRGYGNDRRAQISLIMSANSDYFSKDLSSFENLLDDIIGFFIIENMVILSAPEFRSKADVDTLWDFVVETLSSIFGRNIQQILQKGAVSSQIKSMLVSFIFVMEEHSFDVQKLRDLVSAIFG</sequence>
<dbReference type="InterPro" id="IPR007225">
    <property type="entry name" value="EXOC6/Sec15"/>
</dbReference>
<evidence type="ECO:0000313" key="3">
    <source>
        <dbReference type="EMBL" id="PVV02745.1"/>
    </source>
</evidence>
<keyword evidence="4" id="KW-1185">Reference proteome</keyword>
<reference evidence="3 4" key="1">
    <citation type="journal article" date="2018" name="MBio">
        <title>Comparative Genomics Reveals the Core Gene Toolbox for the Fungus-Insect Symbiosis.</title>
        <authorList>
            <person name="Wang Y."/>
            <person name="Stata M."/>
            <person name="Wang W."/>
            <person name="Stajich J.E."/>
            <person name="White M.M."/>
            <person name="Moncalvo J.M."/>
        </authorList>
    </citation>
    <scope>NUCLEOTIDE SEQUENCE [LARGE SCALE GENOMIC DNA]</scope>
    <source>
        <strain evidence="3 4">SC-DP-2</strain>
    </source>
</reference>
<dbReference type="GO" id="GO:0090522">
    <property type="term" value="P:vesicle tethering involved in exocytosis"/>
    <property type="evidence" value="ECO:0007669"/>
    <property type="project" value="InterPro"/>
</dbReference>
<dbReference type="GO" id="GO:0016020">
    <property type="term" value="C:membrane"/>
    <property type="evidence" value="ECO:0007669"/>
    <property type="project" value="TreeGrafter"/>
</dbReference>
<evidence type="ECO:0000259" key="2">
    <source>
        <dbReference type="Pfam" id="PF20651"/>
    </source>
</evidence>
<dbReference type="PANTHER" id="PTHR12702">
    <property type="entry name" value="SEC15"/>
    <property type="match status" value="1"/>
</dbReference>
<organism evidence="3 4">
    <name type="scientific">Smittium megazygosporum</name>
    <dbReference type="NCBI Taxonomy" id="133381"/>
    <lineage>
        <taxon>Eukaryota</taxon>
        <taxon>Fungi</taxon>
        <taxon>Fungi incertae sedis</taxon>
        <taxon>Zoopagomycota</taxon>
        <taxon>Kickxellomycotina</taxon>
        <taxon>Harpellomycetes</taxon>
        <taxon>Harpellales</taxon>
        <taxon>Legeriomycetaceae</taxon>
        <taxon>Smittium</taxon>
    </lineage>
</organism>
<dbReference type="GO" id="GO:0000145">
    <property type="term" value="C:exocyst"/>
    <property type="evidence" value="ECO:0007669"/>
    <property type="project" value="TreeGrafter"/>
</dbReference>
<feature type="coiled-coil region" evidence="1">
    <location>
        <begin position="131"/>
        <end position="194"/>
    </location>
</feature>
<proteinExistence type="predicted"/>
<gene>
    <name evidence="3" type="ORF">BB560_002795</name>
</gene>
<dbReference type="OrthoDB" id="10267033at2759"/>
<feature type="domain" description="Exocyst complex component EXOC6/Sec15 N-terminal" evidence="2">
    <location>
        <begin position="75"/>
        <end position="250"/>
    </location>
</feature>
<keyword evidence="1" id="KW-0175">Coiled coil</keyword>
<dbReference type="EMBL" id="MBFS01000346">
    <property type="protein sequence ID" value="PVV02745.1"/>
    <property type="molecule type" value="Genomic_DNA"/>
</dbReference>
<name>A0A2T9ZDU1_9FUNG</name>
<dbReference type="GO" id="GO:0006886">
    <property type="term" value="P:intracellular protein transport"/>
    <property type="evidence" value="ECO:0007669"/>
    <property type="project" value="InterPro"/>
</dbReference>